<dbReference type="InterPro" id="IPR005762">
    <property type="entry name" value="MurD"/>
</dbReference>
<dbReference type="Pfam" id="PF21799">
    <property type="entry name" value="MurD-like_N"/>
    <property type="match status" value="1"/>
</dbReference>
<feature type="domain" description="Mur ligase C-terminal" evidence="9">
    <location>
        <begin position="321"/>
        <end position="437"/>
    </location>
</feature>
<dbReference type="Proteomes" id="UP000230392">
    <property type="component" value="Unassembled WGS sequence"/>
</dbReference>
<evidence type="ECO:0000259" key="10">
    <source>
        <dbReference type="Pfam" id="PF08245"/>
    </source>
</evidence>
<dbReference type="GO" id="GO:0071555">
    <property type="term" value="P:cell wall organization"/>
    <property type="evidence" value="ECO:0007669"/>
    <property type="project" value="UniProtKB-KW"/>
</dbReference>
<keyword evidence="6 7" id="KW-0067">ATP-binding</keyword>
<keyword evidence="5 7" id="KW-0547">Nucleotide-binding</keyword>
<gene>
    <name evidence="7 11" type="primary">murD</name>
    <name evidence="11" type="ORF">COX46_00010</name>
</gene>
<dbReference type="InterPro" id="IPR036615">
    <property type="entry name" value="Mur_ligase_C_dom_sf"/>
</dbReference>
<evidence type="ECO:0000256" key="8">
    <source>
        <dbReference type="RuleBase" id="RU003664"/>
    </source>
</evidence>
<dbReference type="SUPFAM" id="SSF51984">
    <property type="entry name" value="MurCD N-terminal domain"/>
    <property type="match status" value="1"/>
</dbReference>
<evidence type="ECO:0000259" key="9">
    <source>
        <dbReference type="Pfam" id="PF02875"/>
    </source>
</evidence>
<evidence type="ECO:0000256" key="7">
    <source>
        <dbReference type="HAMAP-Rule" id="MF_00639"/>
    </source>
</evidence>
<dbReference type="InterPro" id="IPR036565">
    <property type="entry name" value="Mur-like_cat_sf"/>
</dbReference>
<comment type="subcellular location">
    <subcellularLocation>
        <location evidence="1 7 8">Cytoplasm</location>
    </subcellularLocation>
</comment>
<evidence type="ECO:0000256" key="4">
    <source>
        <dbReference type="ARBA" id="ARBA00022598"/>
    </source>
</evidence>
<dbReference type="Pfam" id="PF08245">
    <property type="entry name" value="Mur_ligase_M"/>
    <property type="match status" value="1"/>
</dbReference>
<keyword evidence="4 7" id="KW-0436">Ligase</keyword>
<evidence type="ECO:0000256" key="5">
    <source>
        <dbReference type="ARBA" id="ARBA00022741"/>
    </source>
</evidence>
<dbReference type="Pfam" id="PF02875">
    <property type="entry name" value="Mur_ligase_C"/>
    <property type="match status" value="1"/>
</dbReference>
<reference evidence="11 12" key="1">
    <citation type="submission" date="2017-09" db="EMBL/GenBank/DDBJ databases">
        <title>Depth-based differentiation of microbial function through sediment-hosted aquifers and enrichment of novel symbionts in the deep terrestrial subsurface.</title>
        <authorList>
            <person name="Probst A.J."/>
            <person name="Ladd B."/>
            <person name="Jarett J.K."/>
            <person name="Geller-Mcgrath D.E."/>
            <person name="Sieber C.M."/>
            <person name="Emerson J.B."/>
            <person name="Anantharaman K."/>
            <person name="Thomas B.C."/>
            <person name="Malmstrom R."/>
            <person name="Stieglmeier M."/>
            <person name="Klingl A."/>
            <person name="Woyke T."/>
            <person name="Ryan C.M."/>
            <person name="Banfield J.F."/>
        </authorList>
    </citation>
    <scope>NUCLEOTIDE SEQUENCE [LARGE SCALE GENOMIC DNA]</scope>
    <source>
        <strain evidence="11">CG23_combo_of_CG06-09_8_20_14_all_48_7</strain>
    </source>
</reference>
<dbReference type="InterPro" id="IPR004101">
    <property type="entry name" value="Mur_ligase_C"/>
</dbReference>
<comment type="catalytic activity">
    <reaction evidence="7 8">
        <text>UDP-N-acetyl-alpha-D-muramoyl-L-alanine + D-glutamate + ATP = UDP-N-acetyl-alpha-D-muramoyl-L-alanyl-D-glutamate + ADP + phosphate + H(+)</text>
        <dbReference type="Rhea" id="RHEA:16429"/>
        <dbReference type="ChEBI" id="CHEBI:15378"/>
        <dbReference type="ChEBI" id="CHEBI:29986"/>
        <dbReference type="ChEBI" id="CHEBI:30616"/>
        <dbReference type="ChEBI" id="CHEBI:43474"/>
        <dbReference type="ChEBI" id="CHEBI:83898"/>
        <dbReference type="ChEBI" id="CHEBI:83900"/>
        <dbReference type="ChEBI" id="CHEBI:456216"/>
        <dbReference type="EC" id="6.3.2.9"/>
    </reaction>
</comment>
<dbReference type="SUPFAM" id="SSF53623">
    <property type="entry name" value="MurD-like peptide ligases, catalytic domain"/>
    <property type="match status" value="1"/>
</dbReference>
<keyword evidence="3 7" id="KW-0963">Cytoplasm</keyword>
<dbReference type="PANTHER" id="PTHR43692">
    <property type="entry name" value="UDP-N-ACETYLMURAMOYLALANINE--D-GLUTAMATE LIGASE"/>
    <property type="match status" value="1"/>
</dbReference>
<keyword evidence="7 8" id="KW-0132">Cell division</keyword>
<dbReference type="GO" id="GO:0005737">
    <property type="term" value="C:cytoplasm"/>
    <property type="evidence" value="ECO:0007669"/>
    <property type="project" value="UniProtKB-SubCell"/>
</dbReference>
<dbReference type="InterPro" id="IPR013221">
    <property type="entry name" value="Mur_ligase_cen"/>
</dbReference>
<proteinExistence type="inferred from homology"/>
<keyword evidence="7 8" id="KW-0573">Peptidoglycan synthesis</keyword>
<dbReference type="Gene3D" id="3.90.190.20">
    <property type="entry name" value="Mur ligase, C-terminal domain"/>
    <property type="match status" value="1"/>
</dbReference>
<dbReference type="NCBIfam" id="TIGR01087">
    <property type="entry name" value="murD"/>
    <property type="match status" value="1"/>
</dbReference>
<evidence type="ECO:0000256" key="1">
    <source>
        <dbReference type="ARBA" id="ARBA00004496"/>
    </source>
</evidence>
<name>A0A2G9YDJ1_9BACT</name>
<evidence type="ECO:0000256" key="3">
    <source>
        <dbReference type="ARBA" id="ARBA00022490"/>
    </source>
</evidence>
<keyword evidence="7 8" id="KW-0961">Cell wall biogenesis/degradation</keyword>
<keyword evidence="7 8" id="KW-0133">Cell shape</keyword>
<feature type="domain" description="Mur ligase central" evidence="10">
    <location>
        <begin position="120"/>
        <end position="298"/>
    </location>
</feature>
<dbReference type="UniPathway" id="UPA00219"/>
<comment type="similarity">
    <text evidence="7">Belongs to the MurCDEF family.</text>
</comment>
<dbReference type="GO" id="GO:0008360">
    <property type="term" value="P:regulation of cell shape"/>
    <property type="evidence" value="ECO:0007669"/>
    <property type="project" value="UniProtKB-KW"/>
</dbReference>
<protein>
    <recommendedName>
        <fullName evidence="7 8">UDP-N-acetylmuramoylalanine--D-glutamate ligase</fullName>
        <ecNumber evidence="7 8">6.3.2.9</ecNumber>
    </recommendedName>
    <alternativeName>
        <fullName evidence="7">D-glutamic acid-adding enzyme</fullName>
    </alternativeName>
    <alternativeName>
        <fullName evidence="7">UDP-N-acetylmuramoyl-L-alanyl-D-glutamate synthetase</fullName>
    </alternativeName>
</protein>
<dbReference type="HAMAP" id="MF_00639">
    <property type="entry name" value="MurD"/>
    <property type="match status" value="1"/>
</dbReference>
<evidence type="ECO:0000313" key="11">
    <source>
        <dbReference type="EMBL" id="PIP16793.1"/>
    </source>
</evidence>
<dbReference type="GO" id="GO:0008764">
    <property type="term" value="F:UDP-N-acetylmuramoylalanine-D-glutamate ligase activity"/>
    <property type="evidence" value="ECO:0007669"/>
    <property type="project" value="UniProtKB-UniRule"/>
</dbReference>
<evidence type="ECO:0000256" key="2">
    <source>
        <dbReference type="ARBA" id="ARBA00004752"/>
    </source>
</evidence>
<sequence>MYDITKKMELAGKKVLVVGLGKSGEASALFLRKKDVLVRLTETSDNPDLREKKKSLESTGIEVELGRHSETFFRGIELVVPSPGVTPESFPVQFAFKNRIPVWSEIELAYRFCPVPILAVTGTNGKSTAVTLLYDILKAAGKKVLLAGNIGTPFISVVEDLAETEALILEVSSFQLAWIVKFRPKIAVLLNVTSDHLDRYPDFASYLKDKKRIFENQTAEDFAVINYDDPVSRNLIPEVKAQKISYSRQVRLTPEGEQYFLIDGNKILLPSGEELLTIPESRLWGVHNLENILAVCTSAYLSGAEPAAMVEAIKRFHPLSHRMELVAEKSGIRYVDDSKATNVDSTLRALQSFPKSSPKRLILILGGKDKGGSYIPLKPALKKRVKALILLGEATDRIKKELAGSGDIKEVSSLPEGVLLAHSLAGSGDTVLLSPACSSFDMFESYAERGNIFKKAVASLP</sequence>
<dbReference type="SUPFAM" id="SSF53244">
    <property type="entry name" value="MurD-like peptide ligases, peptide-binding domain"/>
    <property type="match status" value="1"/>
</dbReference>
<dbReference type="EMBL" id="PCRF01000001">
    <property type="protein sequence ID" value="PIP16793.1"/>
    <property type="molecule type" value="Genomic_DNA"/>
</dbReference>
<dbReference type="GO" id="GO:0051301">
    <property type="term" value="P:cell division"/>
    <property type="evidence" value="ECO:0007669"/>
    <property type="project" value="UniProtKB-KW"/>
</dbReference>
<dbReference type="GO" id="GO:0009252">
    <property type="term" value="P:peptidoglycan biosynthetic process"/>
    <property type="evidence" value="ECO:0007669"/>
    <property type="project" value="UniProtKB-UniRule"/>
</dbReference>
<keyword evidence="7 8" id="KW-0131">Cell cycle</keyword>
<evidence type="ECO:0000256" key="6">
    <source>
        <dbReference type="ARBA" id="ARBA00022840"/>
    </source>
</evidence>
<organism evidence="11 12">
    <name type="scientific">bacterium (Candidatus Ratteibacteria) CG23_combo_of_CG06-09_8_20_14_all_48_7</name>
    <dbReference type="NCBI Taxonomy" id="2014292"/>
    <lineage>
        <taxon>Bacteria</taxon>
        <taxon>Candidatus Ratteibacteria</taxon>
    </lineage>
</organism>
<dbReference type="GO" id="GO:0005524">
    <property type="term" value="F:ATP binding"/>
    <property type="evidence" value="ECO:0007669"/>
    <property type="project" value="UniProtKB-UniRule"/>
</dbReference>
<evidence type="ECO:0000313" key="12">
    <source>
        <dbReference type="Proteomes" id="UP000230392"/>
    </source>
</evidence>
<dbReference type="Gene3D" id="3.40.1190.10">
    <property type="entry name" value="Mur-like, catalytic domain"/>
    <property type="match status" value="1"/>
</dbReference>
<dbReference type="PANTHER" id="PTHR43692:SF1">
    <property type="entry name" value="UDP-N-ACETYLMURAMOYLALANINE--D-GLUTAMATE LIGASE"/>
    <property type="match status" value="1"/>
</dbReference>
<comment type="caution">
    <text evidence="11">The sequence shown here is derived from an EMBL/GenBank/DDBJ whole genome shotgun (WGS) entry which is preliminary data.</text>
</comment>
<comment type="pathway">
    <text evidence="2 7 8">Cell wall biogenesis; peptidoglycan biosynthesis.</text>
</comment>
<accession>A0A2G9YDJ1</accession>
<dbReference type="AlphaFoldDB" id="A0A2G9YDJ1"/>
<dbReference type="Gene3D" id="3.40.50.720">
    <property type="entry name" value="NAD(P)-binding Rossmann-like Domain"/>
    <property type="match status" value="1"/>
</dbReference>
<feature type="binding site" evidence="7">
    <location>
        <begin position="122"/>
        <end position="128"/>
    </location>
    <ligand>
        <name>ATP</name>
        <dbReference type="ChEBI" id="CHEBI:30616"/>
    </ligand>
</feature>
<comment type="function">
    <text evidence="7 8">Cell wall formation. Catalyzes the addition of glutamate to the nucleotide precursor UDP-N-acetylmuramoyl-L-alanine (UMA).</text>
</comment>
<dbReference type="EC" id="6.3.2.9" evidence="7 8"/>